<reference evidence="2 3" key="1">
    <citation type="submission" date="2021-08" db="EMBL/GenBank/DDBJ databases">
        <title>Draft Genome Sequence of Phanerochaete sordida strain YK-624.</title>
        <authorList>
            <person name="Mori T."/>
            <person name="Dohra H."/>
            <person name="Suzuki T."/>
            <person name="Kawagishi H."/>
            <person name="Hirai H."/>
        </authorList>
    </citation>
    <scope>NUCLEOTIDE SEQUENCE [LARGE SCALE GENOMIC DNA]</scope>
    <source>
        <strain evidence="2 3">YK-624</strain>
    </source>
</reference>
<name>A0A9P3LHS9_9APHY</name>
<evidence type="ECO:0000313" key="3">
    <source>
        <dbReference type="Proteomes" id="UP000703269"/>
    </source>
</evidence>
<keyword evidence="3" id="KW-1185">Reference proteome</keyword>
<keyword evidence="1" id="KW-1133">Transmembrane helix</keyword>
<keyword evidence="1" id="KW-0472">Membrane</keyword>
<accession>A0A9P3LHS9</accession>
<gene>
    <name evidence="2" type="ORF">PsYK624_120360</name>
</gene>
<dbReference type="Proteomes" id="UP000703269">
    <property type="component" value="Unassembled WGS sequence"/>
</dbReference>
<keyword evidence="1" id="KW-0812">Transmembrane</keyword>
<protein>
    <submittedName>
        <fullName evidence="2">Uncharacterized protein</fullName>
    </submittedName>
</protein>
<comment type="caution">
    <text evidence="2">The sequence shown here is derived from an EMBL/GenBank/DDBJ whole genome shotgun (WGS) entry which is preliminary data.</text>
</comment>
<proteinExistence type="predicted"/>
<evidence type="ECO:0000313" key="2">
    <source>
        <dbReference type="EMBL" id="GJE95846.1"/>
    </source>
</evidence>
<sequence>MAPGFLERNVTFWGLVGAVMVALKMKERYDDYEQVPGDEEGLGHGPVALHSPIDPERSRDLPHLEIDTEIPSARPKHKARKDCCVCCGLKCGLFWKAFGIVCAIFFGWQLIKFAIWLATPSPTGLEGMPAYSTSLGCANAKHVYNPGQTLYNIPIGANADTTIDISGGAYGTVLLAEGAADAQDIQLEMTLRTDNNALLDSVRMQYPQDSVTQSRVFLETPVVGSSCMRFDMVMRVPPALRDLKIIASSLTQVQFDKDARVALDSLVVTLASMDDSDKHMLLPAAGVRAKTLQLETRKGWLVGDVSIVDETSIFTNKGDAVLNVHVHPAPAAEPSPATLNTYTGSGRADVFYESDSGAPHRQIQSTHKSERKGDLYLTYKNAEFNGLVDVKARSSSTSGVQGMFNRTSNELPWVGNKDGGDKITASSSQGWIGLYF</sequence>
<dbReference type="AlphaFoldDB" id="A0A9P3LHS9"/>
<feature type="transmembrane region" description="Helical" evidence="1">
    <location>
        <begin position="93"/>
        <end position="111"/>
    </location>
</feature>
<organism evidence="2 3">
    <name type="scientific">Phanerochaete sordida</name>
    <dbReference type="NCBI Taxonomy" id="48140"/>
    <lineage>
        <taxon>Eukaryota</taxon>
        <taxon>Fungi</taxon>
        <taxon>Dikarya</taxon>
        <taxon>Basidiomycota</taxon>
        <taxon>Agaricomycotina</taxon>
        <taxon>Agaricomycetes</taxon>
        <taxon>Polyporales</taxon>
        <taxon>Phanerochaetaceae</taxon>
        <taxon>Phanerochaete</taxon>
    </lineage>
</organism>
<evidence type="ECO:0000256" key="1">
    <source>
        <dbReference type="SAM" id="Phobius"/>
    </source>
</evidence>
<dbReference type="EMBL" id="BPQB01000053">
    <property type="protein sequence ID" value="GJE95846.1"/>
    <property type="molecule type" value="Genomic_DNA"/>
</dbReference>
<dbReference type="OrthoDB" id="2991206at2759"/>